<dbReference type="FunCoup" id="A0A0Q3IQ99">
    <property type="interactions" value="465"/>
</dbReference>
<dbReference type="PANTHER" id="PTHR33170">
    <property type="entry name" value="DUF4283 DOMAIN-CONTAINING PROTEIN-RELATED"/>
    <property type="match status" value="1"/>
</dbReference>
<accession>A0A0Q3IQ99</accession>
<organism evidence="1">
    <name type="scientific">Brachypodium distachyon</name>
    <name type="common">Purple false brome</name>
    <name type="synonym">Trachynia distachya</name>
    <dbReference type="NCBI Taxonomy" id="15368"/>
    <lineage>
        <taxon>Eukaryota</taxon>
        <taxon>Viridiplantae</taxon>
        <taxon>Streptophyta</taxon>
        <taxon>Embryophyta</taxon>
        <taxon>Tracheophyta</taxon>
        <taxon>Spermatophyta</taxon>
        <taxon>Magnoliopsida</taxon>
        <taxon>Liliopsida</taxon>
        <taxon>Poales</taxon>
        <taxon>Poaceae</taxon>
        <taxon>BOP clade</taxon>
        <taxon>Pooideae</taxon>
        <taxon>Stipodae</taxon>
        <taxon>Brachypodieae</taxon>
        <taxon>Brachypodium</taxon>
    </lineage>
</organism>
<protein>
    <submittedName>
        <fullName evidence="1 2">Uncharacterized protein</fullName>
    </submittedName>
</protein>
<dbReference type="InterPro" id="IPR036875">
    <property type="entry name" value="Znf_CCHC_sf"/>
</dbReference>
<dbReference type="PANTHER" id="PTHR33170:SF34">
    <property type="entry name" value="OS05G0102200 PROTEIN"/>
    <property type="match status" value="1"/>
</dbReference>
<evidence type="ECO:0000313" key="2">
    <source>
        <dbReference type="EnsemblPlants" id="KQJ88432"/>
    </source>
</evidence>
<dbReference type="Gramene" id="KQJ88432">
    <property type="protein sequence ID" value="KQJ88432"/>
    <property type="gene ID" value="BRADI_4g17908v3"/>
</dbReference>
<dbReference type="Gene3D" id="4.10.60.10">
    <property type="entry name" value="Zinc finger, CCHC-type"/>
    <property type="match status" value="1"/>
</dbReference>
<feature type="non-terminal residue" evidence="1">
    <location>
        <position position="269"/>
    </location>
</feature>
<proteinExistence type="predicted"/>
<dbReference type="GO" id="GO:0008270">
    <property type="term" value="F:zinc ion binding"/>
    <property type="evidence" value="ECO:0007669"/>
    <property type="project" value="InterPro"/>
</dbReference>
<dbReference type="AlphaFoldDB" id="A0A0Q3IQ99"/>
<dbReference type="SUPFAM" id="SSF57756">
    <property type="entry name" value="Retrovirus zinc finger-like domains"/>
    <property type="match status" value="1"/>
</dbReference>
<reference evidence="2" key="3">
    <citation type="submission" date="2018-08" db="UniProtKB">
        <authorList>
            <consortium name="EnsemblPlants"/>
        </authorList>
    </citation>
    <scope>IDENTIFICATION</scope>
    <source>
        <strain evidence="2">cv. Bd21</strain>
    </source>
</reference>
<gene>
    <name evidence="1" type="ORF">BRADI_4g17908v3</name>
</gene>
<evidence type="ECO:0000313" key="3">
    <source>
        <dbReference type="Proteomes" id="UP000008810"/>
    </source>
</evidence>
<dbReference type="InParanoid" id="A0A0Q3IQ99"/>
<dbReference type="GO" id="GO:0003676">
    <property type="term" value="F:nucleic acid binding"/>
    <property type="evidence" value="ECO:0007669"/>
    <property type="project" value="InterPro"/>
</dbReference>
<dbReference type="OrthoDB" id="671874at2759"/>
<dbReference type="EnsemblPlants" id="KQJ88432">
    <property type="protein sequence ID" value="KQJ88432"/>
    <property type="gene ID" value="BRADI_4g17908v3"/>
</dbReference>
<reference evidence="1" key="2">
    <citation type="submission" date="2017-06" db="EMBL/GenBank/DDBJ databases">
        <title>WGS assembly of Brachypodium distachyon.</title>
        <authorList>
            <consortium name="The International Brachypodium Initiative"/>
            <person name="Lucas S."/>
            <person name="Harmon-Smith M."/>
            <person name="Lail K."/>
            <person name="Tice H."/>
            <person name="Grimwood J."/>
            <person name="Bruce D."/>
            <person name="Barry K."/>
            <person name="Shu S."/>
            <person name="Lindquist E."/>
            <person name="Wang M."/>
            <person name="Pitluck S."/>
            <person name="Vogel J.P."/>
            <person name="Garvin D.F."/>
            <person name="Mockler T.C."/>
            <person name="Schmutz J."/>
            <person name="Rokhsar D."/>
            <person name="Bevan M.W."/>
        </authorList>
    </citation>
    <scope>NUCLEOTIDE SEQUENCE</scope>
    <source>
        <strain evidence="1">Bd21</strain>
    </source>
</reference>
<dbReference type="Proteomes" id="UP000008810">
    <property type="component" value="Chromosome 4"/>
</dbReference>
<keyword evidence="3" id="KW-1185">Reference proteome</keyword>
<dbReference type="STRING" id="15368.A0A0Q3IQ99"/>
<dbReference type="EMBL" id="CM000883">
    <property type="protein sequence ID" value="KQJ88432.1"/>
    <property type="molecule type" value="Genomic_DNA"/>
</dbReference>
<name>A0A0Q3IQ99_BRADI</name>
<sequence>MGQVSPTNSDGSKSVEQREGLAVKICYRCELPGHGIKACKIVLFCVVCGKDTHMVTKCVMHTQAKPISQLVGSAADGLQMFIAPVTKKATVESKDAMALVSVHFGEITAEQLVNAFNRMFQWGWAWSAKPFAPSSFLMRFPSVQKIDEINQFNDFCLVGERAEVMVSRWSPENLAQFKLTSVWVKVSGLPDSLLNYQGFCMAGSILGTVQEIDMITYRKMDVIRVRVGVMDHRKIPEWGPLTVDPFIYRIYFQLEQVVELGGPMISGLL</sequence>
<reference evidence="1 2" key="1">
    <citation type="journal article" date="2010" name="Nature">
        <title>Genome sequencing and analysis of the model grass Brachypodium distachyon.</title>
        <authorList>
            <consortium name="International Brachypodium Initiative"/>
        </authorList>
    </citation>
    <scope>NUCLEOTIDE SEQUENCE [LARGE SCALE GENOMIC DNA]</scope>
    <source>
        <strain evidence="1 2">Bd21</strain>
    </source>
</reference>
<evidence type="ECO:0000313" key="1">
    <source>
        <dbReference type="EMBL" id="KQJ88432.1"/>
    </source>
</evidence>